<name>A0AAV4N4D1_CAEEX</name>
<feature type="compositionally biased region" description="Polar residues" evidence="1">
    <location>
        <begin position="53"/>
        <end position="69"/>
    </location>
</feature>
<sequence>MQQDNPNLPKTDNLQSLLKSRQRFVLPANRNLTHCTDLQLSMKNHRSPLDVSSKASVKTTPSPVPRSQY</sequence>
<keyword evidence="3" id="KW-1185">Reference proteome</keyword>
<protein>
    <submittedName>
        <fullName evidence="2">Uncharacterized protein</fullName>
    </submittedName>
</protein>
<accession>A0AAV4N4D1</accession>
<dbReference type="EMBL" id="BPLR01002835">
    <property type="protein sequence ID" value="GIX78432.1"/>
    <property type="molecule type" value="Genomic_DNA"/>
</dbReference>
<evidence type="ECO:0000256" key="1">
    <source>
        <dbReference type="SAM" id="MobiDB-lite"/>
    </source>
</evidence>
<proteinExistence type="predicted"/>
<evidence type="ECO:0000313" key="2">
    <source>
        <dbReference type="EMBL" id="GIX78432.1"/>
    </source>
</evidence>
<feature type="region of interest" description="Disordered" evidence="1">
    <location>
        <begin position="37"/>
        <end position="69"/>
    </location>
</feature>
<gene>
    <name evidence="2" type="ORF">CEXT_439181</name>
</gene>
<comment type="caution">
    <text evidence="2">The sequence shown here is derived from an EMBL/GenBank/DDBJ whole genome shotgun (WGS) entry which is preliminary data.</text>
</comment>
<dbReference type="AlphaFoldDB" id="A0AAV4N4D1"/>
<dbReference type="Proteomes" id="UP001054945">
    <property type="component" value="Unassembled WGS sequence"/>
</dbReference>
<organism evidence="2 3">
    <name type="scientific">Caerostris extrusa</name>
    <name type="common">Bark spider</name>
    <name type="synonym">Caerostris bankana</name>
    <dbReference type="NCBI Taxonomy" id="172846"/>
    <lineage>
        <taxon>Eukaryota</taxon>
        <taxon>Metazoa</taxon>
        <taxon>Ecdysozoa</taxon>
        <taxon>Arthropoda</taxon>
        <taxon>Chelicerata</taxon>
        <taxon>Arachnida</taxon>
        <taxon>Araneae</taxon>
        <taxon>Araneomorphae</taxon>
        <taxon>Entelegynae</taxon>
        <taxon>Araneoidea</taxon>
        <taxon>Araneidae</taxon>
        <taxon>Caerostris</taxon>
    </lineage>
</organism>
<evidence type="ECO:0000313" key="3">
    <source>
        <dbReference type="Proteomes" id="UP001054945"/>
    </source>
</evidence>
<reference evidence="2 3" key="1">
    <citation type="submission" date="2021-06" db="EMBL/GenBank/DDBJ databases">
        <title>Caerostris extrusa draft genome.</title>
        <authorList>
            <person name="Kono N."/>
            <person name="Arakawa K."/>
        </authorList>
    </citation>
    <scope>NUCLEOTIDE SEQUENCE [LARGE SCALE GENOMIC DNA]</scope>
</reference>